<dbReference type="CDD" id="cd12148">
    <property type="entry name" value="fungal_TF_MHR"/>
    <property type="match status" value="1"/>
</dbReference>
<dbReference type="EMBL" id="JBFTWV010000042">
    <property type="protein sequence ID" value="KAL2794723.1"/>
    <property type="molecule type" value="Genomic_DNA"/>
</dbReference>
<evidence type="ECO:0008006" key="3">
    <source>
        <dbReference type="Google" id="ProtNLM"/>
    </source>
</evidence>
<gene>
    <name evidence="1" type="ORF">BJX66DRAFT_325205</name>
</gene>
<keyword evidence="2" id="KW-1185">Reference proteome</keyword>
<name>A0ABR4G6U0_9EURO</name>
<accession>A0ABR4G6U0</accession>
<proteinExistence type="predicted"/>
<reference evidence="1 2" key="1">
    <citation type="submission" date="2024-07" db="EMBL/GenBank/DDBJ databases">
        <title>Section-level genome sequencing and comparative genomics of Aspergillus sections Usti and Cavernicolus.</title>
        <authorList>
            <consortium name="Lawrence Berkeley National Laboratory"/>
            <person name="Nybo J.L."/>
            <person name="Vesth T.C."/>
            <person name="Theobald S."/>
            <person name="Frisvad J.C."/>
            <person name="Larsen T.O."/>
            <person name="Kjaerboelling I."/>
            <person name="Rothschild-Mancinelli K."/>
            <person name="Lyhne E.K."/>
            <person name="Kogle M.E."/>
            <person name="Barry K."/>
            <person name="Clum A."/>
            <person name="Na H."/>
            <person name="Ledsgaard L."/>
            <person name="Lin J."/>
            <person name="Lipzen A."/>
            <person name="Kuo A."/>
            <person name="Riley R."/>
            <person name="Mondo S."/>
            <person name="Labutti K."/>
            <person name="Haridas S."/>
            <person name="Pangalinan J."/>
            <person name="Salamov A.A."/>
            <person name="Simmons B.A."/>
            <person name="Magnuson J.K."/>
            <person name="Chen J."/>
            <person name="Drula E."/>
            <person name="Henrissat B."/>
            <person name="Wiebenga A."/>
            <person name="Lubbers R.J."/>
            <person name="Gomes A.C."/>
            <person name="Makela M.R."/>
            <person name="Stajich J."/>
            <person name="Grigoriev I.V."/>
            <person name="Mortensen U.H."/>
            <person name="De Vries R.P."/>
            <person name="Baker S.E."/>
            <person name="Andersen M.R."/>
        </authorList>
    </citation>
    <scope>NUCLEOTIDE SEQUENCE [LARGE SCALE GENOMIC DNA]</scope>
    <source>
        <strain evidence="1 2">CBS 209.92</strain>
    </source>
</reference>
<comment type="caution">
    <text evidence="1">The sequence shown here is derived from an EMBL/GenBank/DDBJ whole genome shotgun (WGS) entry which is preliminary data.</text>
</comment>
<evidence type="ECO:0000313" key="2">
    <source>
        <dbReference type="Proteomes" id="UP001610563"/>
    </source>
</evidence>
<evidence type="ECO:0000313" key="1">
    <source>
        <dbReference type="EMBL" id="KAL2794723.1"/>
    </source>
</evidence>
<organism evidence="1 2">
    <name type="scientific">Aspergillus keveii</name>
    <dbReference type="NCBI Taxonomy" id="714993"/>
    <lineage>
        <taxon>Eukaryota</taxon>
        <taxon>Fungi</taxon>
        <taxon>Dikarya</taxon>
        <taxon>Ascomycota</taxon>
        <taxon>Pezizomycotina</taxon>
        <taxon>Eurotiomycetes</taxon>
        <taxon>Eurotiomycetidae</taxon>
        <taxon>Eurotiales</taxon>
        <taxon>Aspergillaceae</taxon>
        <taxon>Aspergillus</taxon>
        <taxon>Aspergillus subgen. Nidulantes</taxon>
    </lineage>
</organism>
<protein>
    <recommendedName>
        <fullName evidence="3">Transcription factor domain-containing protein</fullName>
    </recommendedName>
</protein>
<dbReference type="Proteomes" id="UP001610563">
    <property type="component" value="Unassembled WGS sequence"/>
</dbReference>
<sequence>MLLDAELRHRRRELSTAIYRTTIQCLERWQHEAGQRLIDFQAAFLMSWMAADFFDYDLSWNFFRQACTIGRHLGIFTVDSDNVPVNCGDISTDCTLTQTQKRFAFWQLLQTDCLFRQLFGKTAVIPFGTWQVRFPELSASGVESQSSIQVHFIISMRFAFVTLRFLELLDTQGYILEDQVTELILELKSVVTDWDLERSYTAAAEPTDAWLYADLLISSQLLIISFQQSIKTSDPSQQIPESCLDAARQSIRILEHSSKLSIGDPYNTISLVSSYPVIHVFILFLNILTDPGSVTAEGDLYLTNCFGLMLRKWSEKRDQVGAHLAFVVNVLNEICRRVVYAKALPPAQCYT</sequence>